<keyword evidence="1" id="KW-0472">Membrane</keyword>
<dbReference type="RefSeq" id="WP_167845359.1">
    <property type="nucleotide sequence ID" value="NZ_CP047225.1"/>
</dbReference>
<keyword evidence="1" id="KW-0812">Transmembrane</keyword>
<sequence>MKLLQSERGGTDSAKVGKLVISAVKFLVLTIILFGFILSIYFYFTDINTTSGIKNI</sequence>
<protein>
    <submittedName>
        <fullName evidence="2">Uncharacterized protein</fullName>
    </submittedName>
</protein>
<gene>
    <name evidence="2" type="ORF">GOQ20_03110</name>
</gene>
<name>A0A6H0V3T7_9BACT</name>
<dbReference type="Proteomes" id="UP000503310">
    <property type="component" value="Chromosome"/>
</dbReference>
<dbReference type="EMBL" id="CP047225">
    <property type="protein sequence ID" value="QIW62394.1"/>
    <property type="molecule type" value="Genomic_DNA"/>
</dbReference>
<evidence type="ECO:0000313" key="2">
    <source>
        <dbReference type="EMBL" id="QIW62394.1"/>
    </source>
</evidence>
<organism evidence="2 3">
    <name type="scientific">Mycoplasmopsis gallinacea</name>
    <dbReference type="NCBI Taxonomy" id="29556"/>
    <lineage>
        <taxon>Bacteria</taxon>
        <taxon>Bacillati</taxon>
        <taxon>Mycoplasmatota</taxon>
        <taxon>Mycoplasmoidales</taxon>
        <taxon>Metamycoplasmataceae</taxon>
        <taxon>Mycoplasmopsis</taxon>
    </lineage>
</organism>
<keyword evidence="1" id="KW-1133">Transmembrane helix</keyword>
<reference evidence="2 3" key="1">
    <citation type="submission" date="2019-12" db="EMBL/GenBank/DDBJ databases">
        <title>Sequencing and analysis of the whole genome of Mycoplasma gallinaceum strain Peacock20181011.</title>
        <authorList>
            <person name="Liu X."/>
            <person name="Qin Z."/>
            <person name="Xu H."/>
        </authorList>
    </citation>
    <scope>NUCLEOTIDE SEQUENCE [LARGE SCALE GENOMIC DNA]</scope>
    <source>
        <strain evidence="2 3">Peacock20181011</strain>
    </source>
</reference>
<proteinExistence type="predicted"/>
<evidence type="ECO:0000256" key="1">
    <source>
        <dbReference type="SAM" id="Phobius"/>
    </source>
</evidence>
<feature type="transmembrane region" description="Helical" evidence="1">
    <location>
        <begin position="20"/>
        <end position="44"/>
    </location>
</feature>
<dbReference type="AlphaFoldDB" id="A0A6H0V3T7"/>
<accession>A0A6H0V3T7</accession>
<evidence type="ECO:0000313" key="3">
    <source>
        <dbReference type="Proteomes" id="UP000503310"/>
    </source>
</evidence>